<keyword evidence="6" id="KW-0206">Cytoskeleton</keyword>
<dbReference type="AlphaFoldDB" id="A0A7R8CTE9"/>
<accession>A0A7R8CTE9</accession>
<dbReference type="InterPro" id="IPR011990">
    <property type="entry name" value="TPR-like_helical_dom_sf"/>
</dbReference>
<dbReference type="SUPFAM" id="SSF48452">
    <property type="entry name" value="TPR-like"/>
    <property type="match status" value="1"/>
</dbReference>
<dbReference type="Gene3D" id="1.25.40.10">
    <property type="entry name" value="Tetratricopeptide repeat domain"/>
    <property type="match status" value="1"/>
</dbReference>
<reference evidence="8" key="1">
    <citation type="submission" date="2021-02" db="EMBL/GenBank/DDBJ databases">
        <authorList>
            <person name="Bekaert M."/>
        </authorList>
    </citation>
    <scope>NUCLEOTIDE SEQUENCE</scope>
    <source>
        <strain evidence="8">IoA-00</strain>
    </source>
</reference>
<evidence type="ECO:0000313" key="8">
    <source>
        <dbReference type="EMBL" id="CAF2888104.1"/>
    </source>
</evidence>
<evidence type="ECO:0000256" key="3">
    <source>
        <dbReference type="ARBA" id="ARBA00022490"/>
    </source>
</evidence>
<evidence type="ECO:0000256" key="4">
    <source>
        <dbReference type="ARBA" id="ARBA00022737"/>
    </source>
</evidence>
<evidence type="ECO:0000256" key="5">
    <source>
        <dbReference type="ARBA" id="ARBA00022803"/>
    </source>
</evidence>
<keyword evidence="9" id="KW-1185">Reference proteome</keyword>
<dbReference type="Proteomes" id="UP000675881">
    <property type="component" value="Chromosome 3"/>
</dbReference>
<evidence type="ECO:0000256" key="6">
    <source>
        <dbReference type="ARBA" id="ARBA00023212"/>
    </source>
</evidence>
<evidence type="ECO:0000256" key="2">
    <source>
        <dbReference type="ARBA" id="ARBA00004245"/>
    </source>
</evidence>
<dbReference type="EMBL" id="HG994582">
    <property type="protein sequence ID" value="CAF2888104.1"/>
    <property type="molecule type" value="Genomic_DNA"/>
</dbReference>
<dbReference type="InterPro" id="IPR040111">
    <property type="entry name" value="ODAD4"/>
</dbReference>
<evidence type="ECO:0000313" key="9">
    <source>
        <dbReference type="Proteomes" id="UP000675881"/>
    </source>
</evidence>
<dbReference type="OrthoDB" id="245563at2759"/>
<comment type="subcellular location">
    <subcellularLocation>
        <location evidence="1">Cell projection</location>
        <location evidence="1">Cilium</location>
    </subcellularLocation>
    <subcellularLocation>
        <location evidence="2">Cytoplasm</location>
        <location evidence="2">Cytoskeleton</location>
    </subcellularLocation>
</comment>
<dbReference type="GO" id="GO:0005856">
    <property type="term" value="C:cytoskeleton"/>
    <property type="evidence" value="ECO:0007669"/>
    <property type="project" value="UniProtKB-SubCell"/>
</dbReference>
<keyword evidence="4" id="KW-0677">Repeat</keyword>
<evidence type="ECO:0000256" key="1">
    <source>
        <dbReference type="ARBA" id="ARBA00004138"/>
    </source>
</evidence>
<dbReference type="GO" id="GO:0005737">
    <property type="term" value="C:cytoplasm"/>
    <property type="evidence" value="ECO:0007669"/>
    <property type="project" value="TreeGrafter"/>
</dbReference>
<protein>
    <submittedName>
        <fullName evidence="8">(salmon louse) hypothetical protein</fullName>
    </submittedName>
</protein>
<organism evidence="8 9">
    <name type="scientific">Lepeophtheirus salmonis</name>
    <name type="common">Salmon louse</name>
    <name type="synonym">Caligus salmonis</name>
    <dbReference type="NCBI Taxonomy" id="72036"/>
    <lineage>
        <taxon>Eukaryota</taxon>
        <taxon>Metazoa</taxon>
        <taxon>Ecdysozoa</taxon>
        <taxon>Arthropoda</taxon>
        <taxon>Crustacea</taxon>
        <taxon>Multicrustacea</taxon>
        <taxon>Hexanauplia</taxon>
        <taxon>Copepoda</taxon>
        <taxon>Siphonostomatoida</taxon>
        <taxon>Caligidae</taxon>
        <taxon>Lepeophtheirus</taxon>
    </lineage>
</organism>
<dbReference type="GO" id="GO:0005929">
    <property type="term" value="C:cilium"/>
    <property type="evidence" value="ECO:0007669"/>
    <property type="project" value="UniProtKB-SubCell"/>
</dbReference>
<keyword evidence="5" id="KW-0802">TPR repeat</keyword>
<sequence length="222" mass="25637">MRRSKILMDPDFLRERAKVHIRSSDWCKALNVINISLDKIDEDELESHYRANKHLLLLRIQIRLALCHNEGALEDSLKVMSILPSDDPLLPKTLRLKGDALYQMGKMEHALMYYHRAKRAKTGNNHEYEIRVQMAVEAIKDSLIKPSKKTKFKINVEDLDLPSENRIIKTTELTVSKEHDKKNCTKSATVILRYDEGSISSRHERASAYVDSQLNTSPLNTR</sequence>
<dbReference type="PANTHER" id="PTHR23040">
    <property type="match status" value="1"/>
</dbReference>
<proteinExistence type="predicted"/>
<name>A0A7R8CTE9_LEPSM</name>
<keyword evidence="7" id="KW-0966">Cell projection</keyword>
<evidence type="ECO:0000256" key="7">
    <source>
        <dbReference type="ARBA" id="ARBA00023273"/>
    </source>
</evidence>
<dbReference type="PANTHER" id="PTHR23040:SF1">
    <property type="entry name" value="OUTER DYNEIN ARM-DOCKING COMPLEX SUBUNIT 4"/>
    <property type="match status" value="1"/>
</dbReference>
<keyword evidence="3" id="KW-0963">Cytoplasm</keyword>
<gene>
    <name evidence="8" type="ORF">LSAA_7569</name>
</gene>